<evidence type="ECO:0000256" key="6">
    <source>
        <dbReference type="ARBA" id="ARBA00022833"/>
    </source>
</evidence>
<proteinExistence type="inferred from homology"/>
<feature type="chain" id="PRO_5027835198" evidence="10">
    <location>
        <begin position="17"/>
        <end position="265"/>
    </location>
</feature>
<dbReference type="PANTHER" id="PTHR10201:SF291">
    <property type="entry name" value="MATRIX METALLOPROTEINASE 1, ISOFORM C-RELATED"/>
    <property type="match status" value="1"/>
</dbReference>
<keyword evidence="12" id="KW-1185">Reference proteome</keyword>
<dbReference type="InterPro" id="IPR021190">
    <property type="entry name" value="Pept_M10A"/>
</dbReference>
<organism evidence="13">
    <name type="scientific">Thrips palmi</name>
    <name type="common">Melon thrips</name>
    <dbReference type="NCBI Taxonomy" id="161013"/>
    <lineage>
        <taxon>Eukaryota</taxon>
        <taxon>Metazoa</taxon>
        <taxon>Ecdysozoa</taxon>
        <taxon>Arthropoda</taxon>
        <taxon>Hexapoda</taxon>
        <taxon>Insecta</taxon>
        <taxon>Pterygota</taxon>
        <taxon>Neoptera</taxon>
        <taxon>Paraneoptera</taxon>
        <taxon>Thysanoptera</taxon>
        <taxon>Terebrantia</taxon>
        <taxon>Thripoidea</taxon>
        <taxon>Thripidae</taxon>
        <taxon>Thrips</taxon>
    </lineage>
</organism>
<dbReference type="GO" id="GO:0008270">
    <property type="term" value="F:zinc ion binding"/>
    <property type="evidence" value="ECO:0007669"/>
    <property type="project" value="InterPro"/>
</dbReference>
<dbReference type="RefSeq" id="XP_034232267.1">
    <property type="nucleotide sequence ID" value="XM_034376376.1"/>
</dbReference>
<evidence type="ECO:0000256" key="5">
    <source>
        <dbReference type="ARBA" id="ARBA00022801"/>
    </source>
</evidence>
<dbReference type="OrthoDB" id="406838at2759"/>
<dbReference type="GO" id="GO:0030198">
    <property type="term" value="P:extracellular matrix organization"/>
    <property type="evidence" value="ECO:0007669"/>
    <property type="project" value="TreeGrafter"/>
</dbReference>
<protein>
    <submittedName>
        <fullName evidence="13">Matrix metalloproteinase-18-like</fullName>
    </submittedName>
</protein>
<dbReference type="InParanoid" id="A0A6P8YEK2"/>
<sequence length="265" mass="29605">MKVAVLFCALLHTVISAPVPDAEILTYLSEYGLLAENPSSPRNLQSNMESYIVAAQQELGLNATGILDEETAELMRQPHCGVTRTWRSESPRRRRFALGNSRWRRAPVTYKISNSDPTGQLHDTQVADSFRRVTTLISTFTLAAFAVHDPNSALHPEVADIVISFVPDAHDCVSHFNGSVLAHATYPWAGGDIHIRQNRNWTAFIFDAVVWHEFLHALGVDHSEFKNALMYKTYHAPEQAGIFFTPDDMEAVQALYGRKKIDADG</sequence>
<dbReference type="GeneID" id="117640117"/>
<evidence type="ECO:0000256" key="1">
    <source>
        <dbReference type="ARBA" id="ARBA00010370"/>
    </source>
</evidence>
<dbReference type="Proteomes" id="UP000515158">
    <property type="component" value="Unplaced"/>
</dbReference>
<dbReference type="SUPFAM" id="SSF47090">
    <property type="entry name" value="PGBD-like"/>
    <property type="match status" value="1"/>
</dbReference>
<dbReference type="InterPro" id="IPR002477">
    <property type="entry name" value="Peptidoglycan-bd-like"/>
</dbReference>
<dbReference type="Gene3D" id="3.40.390.10">
    <property type="entry name" value="Collagenase (Catalytic Domain)"/>
    <property type="match status" value="1"/>
</dbReference>
<evidence type="ECO:0000256" key="10">
    <source>
        <dbReference type="SAM" id="SignalP"/>
    </source>
</evidence>
<feature type="binding site" evidence="9">
    <location>
        <position position="230"/>
    </location>
    <ligand>
        <name>Zn(2+)</name>
        <dbReference type="ChEBI" id="CHEBI:29105"/>
        <label>2</label>
        <note>catalytic</note>
    </ligand>
</feature>
<keyword evidence="9" id="KW-0106">Calcium</keyword>
<evidence type="ECO:0000256" key="7">
    <source>
        <dbReference type="ARBA" id="ARBA00023049"/>
    </source>
</evidence>
<dbReference type="SMART" id="SM00235">
    <property type="entry name" value="ZnMc"/>
    <property type="match status" value="1"/>
</dbReference>
<evidence type="ECO:0000259" key="11">
    <source>
        <dbReference type="SMART" id="SM00235"/>
    </source>
</evidence>
<evidence type="ECO:0000256" key="2">
    <source>
        <dbReference type="ARBA" id="ARBA00022670"/>
    </source>
</evidence>
<dbReference type="KEGG" id="tpal:117640117"/>
<keyword evidence="2" id="KW-0645">Protease</keyword>
<dbReference type="Pfam" id="PF00413">
    <property type="entry name" value="Peptidase_M10"/>
    <property type="match status" value="1"/>
</dbReference>
<dbReference type="PRINTS" id="PR00138">
    <property type="entry name" value="MATRIXIN"/>
</dbReference>
<keyword evidence="6 9" id="KW-0862">Zinc</keyword>
<dbReference type="GO" id="GO:0006508">
    <property type="term" value="P:proteolysis"/>
    <property type="evidence" value="ECO:0007669"/>
    <property type="project" value="UniProtKB-KW"/>
</dbReference>
<feature type="binding site" evidence="9">
    <location>
        <position position="178"/>
    </location>
    <ligand>
        <name>Ca(2+)</name>
        <dbReference type="ChEBI" id="CHEBI:29108"/>
        <label>3</label>
    </ligand>
</feature>
<dbReference type="GO" id="GO:0031012">
    <property type="term" value="C:extracellular matrix"/>
    <property type="evidence" value="ECO:0007669"/>
    <property type="project" value="InterPro"/>
</dbReference>
<feature type="binding site" evidence="9">
    <location>
        <position position="170"/>
    </location>
    <ligand>
        <name>Zn(2+)</name>
        <dbReference type="ChEBI" id="CHEBI:29105"/>
        <label>1</label>
    </ligand>
</feature>
<evidence type="ECO:0000256" key="4">
    <source>
        <dbReference type="ARBA" id="ARBA00022729"/>
    </source>
</evidence>
<feature type="binding site" evidence="9">
    <location>
        <position position="183"/>
    </location>
    <ligand>
        <name>Zn(2+)</name>
        <dbReference type="ChEBI" id="CHEBI:29105"/>
        <label>1</label>
    </ligand>
</feature>
<keyword evidence="5" id="KW-0378">Hydrolase</keyword>
<evidence type="ECO:0000313" key="12">
    <source>
        <dbReference type="Proteomes" id="UP000515158"/>
    </source>
</evidence>
<keyword evidence="4 10" id="KW-0732">Signal</keyword>
<comment type="cofactor">
    <cofactor evidence="9">
        <name>Zn(2+)</name>
        <dbReference type="ChEBI" id="CHEBI:29105"/>
    </cofactor>
    <text evidence="9">Binds 2 Zn(2+) ions per subunit.</text>
</comment>
<name>A0A6P8YEK2_THRPL</name>
<comment type="cofactor">
    <cofactor evidence="9">
        <name>Ca(2+)</name>
        <dbReference type="ChEBI" id="CHEBI:29108"/>
    </cofactor>
    <text evidence="9">Can bind about 5 Ca(2+) ions per subunit.</text>
</comment>
<evidence type="ECO:0000256" key="9">
    <source>
        <dbReference type="PIRSR" id="PIRSR621190-2"/>
    </source>
</evidence>
<keyword evidence="3 9" id="KW-0479">Metal-binding</keyword>
<dbReference type="AlphaFoldDB" id="A0A6P8YEK2"/>
<dbReference type="Pfam" id="PF01471">
    <property type="entry name" value="PG_binding_1"/>
    <property type="match status" value="1"/>
</dbReference>
<gene>
    <name evidence="13" type="primary">LOC117640117</name>
</gene>
<dbReference type="InterPro" id="IPR006026">
    <property type="entry name" value="Peptidase_Metallo"/>
</dbReference>
<reference evidence="13" key="1">
    <citation type="submission" date="2025-08" db="UniProtKB">
        <authorList>
            <consortium name="RefSeq"/>
        </authorList>
    </citation>
    <scope>IDENTIFICATION</scope>
    <source>
        <tissue evidence="13">Total insect</tissue>
    </source>
</reference>
<dbReference type="InterPro" id="IPR001818">
    <property type="entry name" value="Pept_M10_metallopeptidase"/>
</dbReference>
<feature type="signal peptide" evidence="10">
    <location>
        <begin position="1"/>
        <end position="16"/>
    </location>
</feature>
<dbReference type="SUPFAM" id="SSF55486">
    <property type="entry name" value="Metalloproteases ('zincins'), catalytic domain"/>
    <property type="match status" value="1"/>
</dbReference>
<feature type="binding site" evidence="9">
    <location>
        <position position="160"/>
    </location>
    <ligand>
        <name>Ca(2+)</name>
        <dbReference type="ChEBI" id="CHEBI:29108"/>
        <label>2</label>
    </ligand>
</feature>
<evidence type="ECO:0000256" key="8">
    <source>
        <dbReference type="PIRSR" id="PIRSR621190-1"/>
    </source>
</evidence>
<feature type="binding site" evidence="9">
    <location>
        <position position="212"/>
    </location>
    <ligand>
        <name>Zn(2+)</name>
        <dbReference type="ChEBI" id="CHEBI:29105"/>
        <label>2</label>
        <note>catalytic</note>
    </ligand>
</feature>
<feature type="binding site" evidence="9">
    <location>
        <position position="190"/>
    </location>
    <ligand>
        <name>Ca(2+)</name>
        <dbReference type="ChEBI" id="CHEBI:29108"/>
        <label>2</label>
    </ligand>
</feature>
<evidence type="ECO:0000313" key="13">
    <source>
        <dbReference type="RefSeq" id="XP_034232267.1"/>
    </source>
</evidence>
<feature type="binding site" evidence="9">
    <location>
        <position position="216"/>
    </location>
    <ligand>
        <name>Zn(2+)</name>
        <dbReference type="ChEBI" id="CHEBI:29105"/>
        <label>2</label>
        <note>catalytic</note>
    </ligand>
</feature>
<dbReference type="InterPro" id="IPR036365">
    <property type="entry name" value="PGBD-like_sf"/>
</dbReference>
<dbReference type="GO" id="GO:0030574">
    <property type="term" value="P:collagen catabolic process"/>
    <property type="evidence" value="ECO:0007669"/>
    <property type="project" value="TreeGrafter"/>
</dbReference>
<dbReference type="PANTHER" id="PTHR10201">
    <property type="entry name" value="MATRIX METALLOPROTEINASE"/>
    <property type="match status" value="1"/>
</dbReference>
<feature type="binding site" evidence="9">
    <location>
        <position position="222"/>
    </location>
    <ligand>
        <name>Zn(2+)</name>
        <dbReference type="ChEBI" id="CHEBI:29105"/>
        <label>2</label>
        <note>catalytic</note>
    </ligand>
</feature>
<accession>A0A6P8YEK2</accession>
<feature type="binding site" evidence="9">
    <location>
        <position position="192"/>
    </location>
    <ligand>
        <name>Ca(2+)</name>
        <dbReference type="ChEBI" id="CHEBI:29108"/>
        <label>2</label>
    </ligand>
</feature>
<dbReference type="InterPro" id="IPR024079">
    <property type="entry name" value="MetalloPept_cat_dom_sf"/>
</dbReference>
<feature type="binding site" description="in inhibited form" evidence="9">
    <location>
        <position position="80"/>
    </location>
    <ligand>
        <name>Zn(2+)</name>
        <dbReference type="ChEBI" id="CHEBI:29105"/>
        <label>2</label>
        <note>catalytic</note>
    </ligand>
</feature>
<feature type="binding site" evidence="9">
    <location>
        <position position="194"/>
    </location>
    <ligand>
        <name>Zn(2+)</name>
        <dbReference type="ChEBI" id="CHEBI:29105"/>
        <label>1</label>
    </ligand>
</feature>
<dbReference type="GO" id="GO:0004222">
    <property type="term" value="F:metalloendopeptidase activity"/>
    <property type="evidence" value="ECO:0007669"/>
    <property type="project" value="InterPro"/>
</dbReference>
<feature type="active site" evidence="8">
    <location>
        <position position="213"/>
    </location>
</feature>
<comment type="similarity">
    <text evidence="1">Belongs to the peptidase M10A family.</text>
</comment>
<feature type="domain" description="Peptidase metallopeptidase" evidence="11">
    <location>
        <begin position="99"/>
        <end position="258"/>
    </location>
</feature>
<keyword evidence="7" id="KW-0482">Metalloprotease</keyword>
<evidence type="ECO:0000256" key="3">
    <source>
        <dbReference type="ARBA" id="ARBA00022723"/>
    </source>
</evidence>